<name>A0A3M2M2H6_9ACTN</name>
<organism evidence="2 3">
    <name type="scientific">Actinomadura harenae</name>
    <dbReference type="NCBI Taxonomy" id="2483351"/>
    <lineage>
        <taxon>Bacteria</taxon>
        <taxon>Bacillati</taxon>
        <taxon>Actinomycetota</taxon>
        <taxon>Actinomycetes</taxon>
        <taxon>Streptosporangiales</taxon>
        <taxon>Thermomonosporaceae</taxon>
        <taxon>Actinomadura</taxon>
    </lineage>
</organism>
<dbReference type="InterPro" id="IPR017808">
    <property type="entry name" value="EgtC"/>
</dbReference>
<dbReference type="InterPro" id="IPR029055">
    <property type="entry name" value="Ntn_hydrolases_N"/>
</dbReference>
<dbReference type="AlphaFoldDB" id="A0A3M2M2H6"/>
<dbReference type="Pfam" id="PF13522">
    <property type="entry name" value="GATase_6"/>
    <property type="match status" value="1"/>
</dbReference>
<dbReference type="SUPFAM" id="SSF56235">
    <property type="entry name" value="N-terminal nucleophile aminohydrolases (Ntn hydrolases)"/>
    <property type="match status" value="1"/>
</dbReference>
<feature type="domain" description="Glutamine amidotransferase type-2" evidence="1">
    <location>
        <begin position="2"/>
        <end position="254"/>
    </location>
</feature>
<dbReference type="EMBL" id="RFFG01000023">
    <property type="protein sequence ID" value="RMI43766.1"/>
    <property type="molecule type" value="Genomic_DNA"/>
</dbReference>
<dbReference type="RefSeq" id="WP_122194989.1">
    <property type="nucleotide sequence ID" value="NZ_JBHSKC010000018.1"/>
</dbReference>
<dbReference type="PROSITE" id="PS51278">
    <property type="entry name" value="GATASE_TYPE_2"/>
    <property type="match status" value="1"/>
</dbReference>
<reference evidence="2 3" key="1">
    <citation type="submission" date="2018-10" db="EMBL/GenBank/DDBJ databases">
        <title>Isolation from soil.</title>
        <authorList>
            <person name="Hu J."/>
        </authorList>
    </citation>
    <scope>NUCLEOTIDE SEQUENCE [LARGE SCALE GENOMIC DNA]</scope>
    <source>
        <strain evidence="2 3">NEAU-Ht49</strain>
    </source>
</reference>
<dbReference type="NCBIfam" id="TIGR03442">
    <property type="entry name" value="ergothioneine biosynthesis protein EgtC"/>
    <property type="match status" value="1"/>
</dbReference>
<gene>
    <name evidence="2" type="primary">egtC</name>
    <name evidence="2" type="ORF">EBO15_14930</name>
</gene>
<dbReference type="InterPro" id="IPR052373">
    <property type="entry name" value="Gamma-glu_amide_hydrolase"/>
</dbReference>
<dbReference type="CDD" id="cd01908">
    <property type="entry name" value="YafJ"/>
    <property type="match status" value="1"/>
</dbReference>
<evidence type="ECO:0000313" key="2">
    <source>
        <dbReference type="EMBL" id="RMI43766.1"/>
    </source>
</evidence>
<comment type="caution">
    <text evidence="2">The sequence shown here is derived from an EMBL/GenBank/DDBJ whole genome shotgun (WGS) entry which is preliminary data.</text>
</comment>
<dbReference type="InterPro" id="IPR017932">
    <property type="entry name" value="GATase_2_dom"/>
</dbReference>
<dbReference type="GO" id="GO:0052699">
    <property type="term" value="P:ergothioneine biosynthetic process"/>
    <property type="evidence" value="ECO:0007669"/>
    <property type="project" value="InterPro"/>
</dbReference>
<evidence type="ECO:0000259" key="1">
    <source>
        <dbReference type="PROSITE" id="PS51278"/>
    </source>
</evidence>
<protein>
    <submittedName>
        <fullName evidence="2">Ergothioneine biosynthesis protein EgtC</fullName>
    </submittedName>
</protein>
<dbReference type="OrthoDB" id="9804310at2"/>
<keyword evidence="3" id="KW-1185">Reference proteome</keyword>
<dbReference type="PANTHER" id="PTHR43187">
    <property type="entry name" value="GLUTAMINE AMIDOTRANSFERASE DUG3-RELATED"/>
    <property type="match status" value="1"/>
</dbReference>
<dbReference type="Proteomes" id="UP000282674">
    <property type="component" value="Unassembled WGS sequence"/>
</dbReference>
<dbReference type="Gene3D" id="3.60.20.10">
    <property type="entry name" value="Glutamine Phosphoribosylpyrophosphate, subunit 1, domain 1"/>
    <property type="match status" value="1"/>
</dbReference>
<proteinExistence type="predicted"/>
<accession>A0A3M2M2H6</accession>
<sequence>MCRHLGYLGPALPLHDLVYAGDHSMEHQSYAPRMTSGNLLNADGYGVGWYQAGETFRFRRSQPIWTDASFREVARAVSAPCAVVALRSATTGFPVDESSAQPFRAGTRLFSHNGKVEDFAGVEAKLRELAGDLAEVPDARAAVDSALLFAIAARAWRDGASLGEGLAATVATVTGLASGRYNLLASDGTSLAATTWGDSLFVREGPGRAESAGERPDALWIASEPLDADPAWRAVPDGSLVTADLASGVRIDAL</sequence>
<dbReference type="PANTHER" id="PTHR43187:SF2">
    <property type="entry name" value="GAMMA-GLUTAMYL-HERCYNYLCYSTEINE SULFOXIDE HYDROLASE"/>
    <property type="match status" value="1"/>
</dbReference>
<evidence type="ECO:0000313" key="3">
    <source>
        <dbReference type="Proteomes" id="UP000282674"/>
    </source>
</evidence>